<evidence type="ECO:0000313" key="4">
    <source>
        <dbReference type="Proteomes" id="UP000265355"/>
    </source>
</evidence>
<feature type="region of interest" description="Disordered" evidence="1">
    <location>
        <begin position="1"/>
        <end position="22"/>
    </location>
</feature>
<evidence type="ECO:0000259" key="2">
    <source>
        <dbReference type="Pfam" id="PF12802"/>
    </source>
</evidence>
<keyword evidence="4" id="KW-1185">Reference proteome</keyword>
<name>A0ABX9N9G8_9MICO</name>
<comment type="caution">
    <text evidence="3">The sequence shown here is derived from an EMBL/GenBank/DDBJ whole genome shotgun (WGS) entry which is preliminary data.</text>
</comment>
<dbReference type="Pfam" id="PF12802">
    <property type="entry name" value="MarR_2"/>
    <property type="match status" value="1"/>
</dbReference>
<dbReference type="EMBL" id="QWEE01000002">
    <property type="protein sequence ID" value="RII94789.1"/>
    <property type="molecule type" value="Genomic_DNA"/>
</dbReference>
<feature type="domain" description="HTH marR-type" evidence="2">
    <location>
        <begin position="60"/>
        <end position="114"/>
    </location>
</feature>
<evidence type="ECO:0000256" key="1">
    <source>
        <dbReference type="SAM" id="MobiDB-lite"/>
    </source>
</evidence>
<dbReference type="Proteomes" id="UP000265355">
    <property type="component" value="Unassembled WGS sequence"/>
</dbReference>
<sequence>MNERTPMTTDHGPAADGSTPPTPAVYADDLSDETLARLIDAVMLLAEDFHMSATPWWEPLTGLQILLLRTIARAGRVTRTDLGRDCRTSRAAVSPGLASLIRQGYVTEAAADGDSVLTLGTAGRDMLDRIGRARVDLVRRALHERPRLGADSARHLIACIEHLRRSEDLASGDRGPGPGPGPGPSEGAVR</sequence>
<dbReference type="InterPro" id="IPR036390">
    <property type="entry name" value="WH_DNA-bd_sf"/>
</dbReference>
<proteinExistence type="predicted"/>
<organism evidence="3 4">
    <name type="scientific">Clavibacter californiensis</name>
    <dbReference type="NCBI Taxonomy" id="1401995"/>
    <lineage>
        <taxon>Bacteria</taxon>
        <taxon>Bacillati</taxon>
        <taxon>Actinomycetota</taxon>
        <taxon>Actinomycetes</taxon>
        <taxon>Micrococcales</taxon>
        <taxon>Microbacteriaceae</taxon>
        <taxon>Clavibacter</taxon>
    </lineage>
</organism>
<dbReference type="SUPFAM" id="SSF46785">
    <property type="entry name" value="Winged helix' DNA-binding domain"/>
    <property type="match status" value="1"/>
</dbReference>
<dbReference type="InterPro" id="IPR036388">
    <property type="entry name" value="WH-like_DNA-bd_sf"/>
</dbReference>
<dbReference type="InterPro" id="IPR000835">
    <property type="entry name" value="HTH_MarR-typ"/>
</dbReference>
<dbReference type="Gene3D" id="1.10.10.10">
    <property type="entry name" value="Winged helix-like DNA-binding domain superfamily/Winged helix DNA-binding domain"/>
    <property type="match status" value="1"/>
</dbReference>
<gene>
    <name evidence="3" type="ORF">DZF98_00530</name>
</gene>
<feature type="region of interest" description="Disordered" evidence="1">
    <location>
        <begin position="167"/>
        <end position="190"/>
    </location>
</feature>
<accession>A0ABX9N9G8</accession>
<reference evidence="3 4" key="1">
    <citation type="submission" date="2018-08" db="EMBL/GenBank/DDBJ databases">
        <title>Genome Sequence of Clavibacter michiganensis Subspecies type strains, and the Atypical Peach-Colored Strains Isolated from Tomato.</title>
        <authorList>
            <person name="Osdaghi E."/>
            <person name="Portier P."/>
            <person name="Briand M."/>
            <person name="Jacques M.-A."/>
        </authorList>
    </citation>
    <scope>NUCLEOTIDE SEQUENCE [LARGE SCALE GENOMIC DNA]</scope>
    <source>
        <strain evidence="3 4">CFBP 8216</strain>
    </source>
</reference>
<protein>
    <submittedName>
        <fullName evidence="3">MarR family transcriptional regulator</fullName>
    </submittedName>
</protein>
<evidence type="ECO:0000313" key="3">
    <source>
        <dbReference type="EMBL" id="RII94789.1"/>
    </source>
</evidence>